<dbReference type="SMART" id="SM00448">
    <property type="entry name" value="REC"/>
    <property type="match status" value="1"/>
</dbReference>
<dbReference type="SUPFAM" id="SSF52540">
    <property type="entry name" value="P-loop containing nucleoside triphosphate hydrolases"/>
    <property type="match status" value="1"/>
</dbReference>
<dbReference type="GO" id="GO:0005524">
    <property type="term" value="F:ATP binding"/>
    <property type="evidence" value="ECO:0007669"/>
    <property type="project" value="UniProtKB-KW"/>
</dbReference>
<name>A0A3B0UEB9_9ZZZZ</name>
<dbReference type="AlphaFoldDB" id="A0A3B0UEB9"/>
<evidence type="ECO:0000256" key="1">
    <source>
        <dbReference type="ARBA" id="ARBA00022741"/>
    </source>
</evidence>
<evidence type="ECO:0000313" key="7">
    <source>
        <dbReference type="EMBL" id="VAW18764.1"/>
    </source>
</evidence>
<feature type="domain" description="Response regulatory" evidence="6">
    <location>
        <begin position="7"/>
        <end position="121"/>
    </location>
</feature>
<reference evidence="7" key="1">
    <citation type="submission" date="2018-06" db="EMBL/GenBank/DDBJ databases">
        <authorList>
            <person name="Zhirakovskaya E."/>
        </authorList>
    </citation>
    <scope>NUCLEOTIDE SEQUENCE</scope>
</reference>
<dbReference type="InterPro" id="IPR002197">
    <property type="entry name" value="HTH_Fis"/>
</dbReference>
<evidence type="ECO:0000256" key="4">
    <source>
        <dbReference type="ARBA" id="ARBA00023163"/>
    </source>
</evidence>
<dbReference type="Gene3D" id="3.40.50.300">
    <property type="entry name" value="P-loop containing nucleotide triphosphate hydrolases"/>
    <property type="match status" value="1"/>
</dbReference>
<proteinExistence type="predicted"/>
<dbReference type="InterPro" id="IPR027417">
    <property type="entry name" value="P-loop_NTPase"/>
</dbReference>
<keyword evidence="4" id="KW-0804">Transcription</keyword>
<organism evidence="7">
    <name type="scientific">hydrothermal vent metagenome</name>
    <dbReference type="NCBI Taxonomy" id="652676"/>
    <lineage>
        <taxon>unclassified sequences</taxon>
        <taxon>metagenomes</taxon>
        <taxon>ecological metagenomes</taxon>
    </lineage>
</organism>
<dbReference type="Gene3D" id="1.10.10.60">
    <property type="entry name" value="Homeodomain-like"/>
    <property type="match status" value="1"/>
</dbReference>
<protein>
    <submittedName>
        <fullName evidence="7">Response regulator of zinc sigma-54-dependent two-component system</fullName>
    </submittedName>
</protein>
<dbReference type="Pfam" id="PF02954">
    <property type="entry name" value="HTH_8"/>
    <property type="match status" value="1"/>
</dbReference>
<dbReference type="InterPro" id="IPR002078">
    <property type="entry name" value="Sigma_54_int"/>
</dbReference>
<gene>
    <name evidence="7" type="ORF">MNBD_ALPHA12-2301</name>
</gene>
<accession>A0A3B0UEB9</accession>
<dbReference type="InterPro" id="IPR003593">
    <property type="entry name" value="AAA+_ATPase"/>
</dbReference>
<dbReference type="PANTHER" id="PTHR32071:SF99">
    <property type="entry name" value="TRANSCRIPTIONAL REGULATORY PROTEIN"/>
    <property type="match status" value="1"/>
</dbReference>
<keyword evidence="2" id="KW-0067">ATP-binding</keyword>
<dbReference type="Gene3D" id="3.40.50.2300">
    <property type="match status" value="1"/>
</dbReference>
<feature type="domain" description="Sigma-54 factor interaction" evidence="5">
    <location>
        <begin position="132"/>
        <end position="355"/>
    </location>
</feature>
<dbReference type="PRINTS" id="PR01590">
    <property type="entry name" value="HTHFIS"/>
</dbReference>
<keyword evidence="1" id="KW-0547">Nucleotide-binding</keyword>
<dbReference type="GO" id="GO:0043565">
    <property type="term" value="F:sequence-specific DNA binding"/>
    <property type="evidence" value="ECO:0007669"/>
    <property type="project" value="InterPro"/>
</dbReference>
<dbReference type="GO" id="GO:0000160">
    <property type="term" value="P:phosphorelay signal transduction system"/>
    <property type="evidence" value="ECO:0007669"/>
    <property type="project" value="InterPro"/>
</dbReference>
<dbReference type="InterPro" id="IPR011006">
    <property type="entry name" value="CheY-like_superfamily"/>
</dbReference>
<evidence type="ECO:0000259" key="5">
    <source>
        <dbReference type="PROSITE" id="PS50045"/>
    </source>
</evidence>
<dbReference type="Gene3D" id="1.10.8.60">
    <property type="match status" value="1"/>
</dbReference>
<dbReference type="SUPFAM" id="SSF46689">
    <property type="entry name" value="Homeodomain-like"/>
    <property type="match status" value="1"/>
</dbReference>
<dbReference type="InterPro" id="IPR058031">
    <property type="entry name" value="AAA_lid_NorR"/>
</dbReference>
<dbReference type="Pfam" id="PF25601">
    <property type="entry name" value="AAA_lid_14"/>
    <property type="match status" value="1"/>
</dbReference>
<dbReference type="EMBL" id="UOEO01000094">
    <property type="protein sequence ID" value="VAW18764.1"/>
    <property type="molecule type" value="Genomic_DNA"/>
</dbReference>
<dbReference type="CDD" id="cd00009">
    <property type="entry name" value="AAA"/>
    <property type="match status" value="1"/>
</dbReference>
<evidence type="ECO:0000256" key="2">
    <source>
        <dbReference type="ARBA" id="ARBA00022840"/>
    </source>
</evidence>
<dbReference type="InterPro" id="IPR001789">
    <property type="entry name" value="Sig_transdc_resp-reg_receiver"/>
</dbReference>
<dbReference type="GO" id="GO:0006355">
    <property type="term" value="P:regulation of DNA-templated transcription"/>
    <property type="evidence" value="ECO:0007669"/>
    <property type="project" value="InterPro"/>
</dbReference>
<dbReference type="SMART" id="SM00382">
    <property type="entry name" value="AAA"/>
    <property type="match status" value="1"/>
</dbReference>
<sequence>MQLEGLKIGLIEDSPIMGASLEQALSLEGADVIWWSSGSEGLSALPHANRDIIICDIRLPDMSGEQIFDQARHYRSVVPFLFMTAYGDVEQAVSMLKNGAGDYVTKPFELEDLFQRISSLVPTRELRQARGVLGPSAAMLEIESTLKRVSATPMPVLLTGQTGVGKEVCAHFVHELSAEDAAPFMAINCATIPQSATEIELFGRDQARLHRGYAEKAQKGTLYLDGIGDLALSLQPKLLRLLEDETFFHFGDPTPVHFHARIICSSIVDIKTLLETDRFRQDLYYRINTVSIYIPPLRERVDDIIWLAERFLLDAAALSGGEPKQLSAGAQERLMDHSWPGNARELRNSIERAHSLARNHYILPEDLFAKDPGDHSFDYKIAKLSVVRDAAEKRQIELALKARGGNVSQAAQTLGISRTTMWEKMLKHAIKGQTKE</sequence>
<evidence type="ECO:0000256" key="3">
    <source>
        <dbReference type="ARBA" id="ARBA00023015"/>
    </source>
</evidence>
<dbReference type="SUPFAM" id="SSF52172">
    <property type="entry name" value="CheY-like"/>
    <property type="match status" value="1"/>
</dbReference>
<dbReference type="InterPro" id="IPR009057">
    <property type="entry name" value="Homeodomain-like_sf"/>
</dbReference>
<evidence type="ECO:0000259" key="6">
    <source>
        <dbReference type="PROSITE" id="PS50110"/>
    </source>
</evidence>
<dbReference type="Pfam" id="PF00072">
    <property type="entry name" value="Response_reg"/>
    <property type="match status" value="1"/>
</dbReference>
<keyword evidence="3" id="KW-0805">Transcription regulation</keyword>
<dbReference type="PROSITE" id="PS50045">
    <property type="entry name" value="SIGMA54_INTERACT_4"/>
    <property type="match status" value="1"/>
</dbReference>
<dbReference type="PANTHER" id="PTHR32071">
    <property type="entry name" value="TRANSCRIPTIONAL REGULATORY PROTEIN"/>
    <property type="match status" value="1"/>
</dbReference>
<dbReference type="PROSITE" id="PS50110">
    <property type="entry name" value="RESPONSE_REGULATORY"/>
    <property type="match status" value="1"/>
</dbReference>
<dbReference type="Pfam" id="PF00158">
    <property type="entry name" value="Sigma54_activat"/>
    <property type="match status" value="1"/>
</dbReference>